<name>A0ABU7AUL4_9TELE</name>
<gene>
    <name evidence="1" type="ORF">ATANTOWER_024386</name>
</gene>
<sequence length="292" mass="32038">GHAASTSTPECFTFVVQFLDQAQAPLENLPDLAFTAKTSSSDPQVKFQLAASEPPTSSFYRANPVHPPTSGTSEPCPPSHEWHLRTLSKEKHLNQVQIPEKKDSRFYVYPGLLRVSQTQNVIPPGRPSTPEISEKFLSRFIPSPLLWQNKLFKLLRSSECYLHVPSVRSPPEHRKGVTGRCCGAAVAHQRAINLGSKGVEIQKEASARCLTKRGNVSTGVSVSGNNFLPGCPPSHGSLLSPWGLLIGVKHKVTLLSPSTIVVKTYPSLTWLRAYLLEIPILSADPVRIPERI</sequence>
<feature type="non-terminal residue" evidence="1">
    <location>
        <position position="1"/>
    </location>
</feature>
<keyword evidence="2" id="KW-1185">Reference proteome</keyword>
<accession>A0ABU7AUL4</accession>
<reference evidence="1 2" key="1">
    <citation type="submission" date="2021-07" db="EMBL/GenBank/DDBJ databases">
        <authorList>
            <person name="Palmer J.M."/>
        </authorList>
    </citation>
    <scope>NUCLEOTIDE SEQUENCE [LARGE SCALE GENOMIC DNA]</scope>
    <source>
        <strain evidence="1 2">AT_MEX2019</strain>
        <tissue evidence="1">Muscle</tissue>
    </source>
</reference>
<evidence type="ECO:0000313" key="1">
    <source>
        <dbReference type="EMBL" id="MED6241699.1"/>
    </source>
</evidence>
<comment type="caution">
    <text evidence="1">The sequence shown here is derived from an EMBL/GenBank/DDBJ whole genome shotgun (WGS) entry which is preliminary data.</text>
</comment>
<evidence type="ECO:0000313" key="2">
    <source>
        <dbReference type="Proteomes" id="UP001345963"/>
    </source>
</evidence>
<organism evidence="1 2">
    <name type="scientific">Ataeniobius toweri</name>
    <dbReference type="NCBI Taxonomy" id="208326"/>
    <lineage>
        <taxon>Eukaryota</taxon>
        <taxon>Metazoa</taxon>
        <taxon>Chordata</taxon>
        <taxon>Craniata</taxon>
        <taxon>Vertebrata</taxon>
        <taxon>Euteleostomi</taxon>
        <taxon>Actinopterygii</taxon>
        <taxon>Neopterygii</taxon>
        <taxon>Teleostei</taxon>
        <taxon>Neoteleostei</taxon>
        <taxon>Acanthomorphata</taxon>
        <taxon>Ovalentaria</taxon>
        <taxon>Atherinomorphae</taxon>
        <taxon>Cyprinodontiformes</taxon>
        <taxon>Goodeidae</taxon>
        <taxon>Ataeniobius</taxon>
    </lineage>
</organism>
<dbReference type="EMBL" id="JAHUTI010030055">
    <property type="protein sequence ID" value="MED6241699.1"/>
    <property type="molecule type" value="Genomic_DNA"/>
</dbReference>
<proteinExistence type="predicted"/>
<protein>
    <submittedName>
        <fullName evidence="1">Uncharacterized protein</fullName>
    </submittedName>
</protein>
<dbReference type="Proteomes" id="UP001345963">
    <property type="component" value="Unassembled WGS sequence"/>
</dbReference>